<comment type="caution">
    <text evidence="2">The sequence shown here is derived from an EMBL/GenBank/DDBJ whole genome shotgun (WGS) entry which is preliminary data.</text>
</comment>
<protein>
    <submittedName>
        <fullName evidence="2">Uncharacterized protein</fullName>
    </submittedName>
</protein>
<reference evidence="2 3" key="1">
    <citation type="submission" date="2015-03" db="EMBL/GenBank/DDBJ databases">
        <title>Genome sequencing of Methylobacterium aquaticum DSM16371 type strain.</title>
        <authorList>
            <person name="Chaudhry V."/>
            <person name="Patil P.B."/>
        </authorList>
    </citation>
    <scope>NUCLEOTIDE SEQUENCE [LARGE SCALE GENOMIC DNA]</scope>
    <source>
        <strain evidence="2 3">DSM 16371</strain>
    </source>
</reference>
<evidence type="ECO:0000313" key="3">
    <source>
        <dbReference type="Proteomes" id="UP000035929"/>
    </source>
</evidence>
<gene>
    <name evidence="2" type="ORF">VP06_10875</name>
</gene>
<dbReference type="Proteomes" id="UP000035929">
    <property type="component" value="Unassembled WGS sequence"/>
</dbReference>
<accession>A0A0J6SR28</accession>
<proteinExistence type="predicted"/>
<dbReference type="EMBL" id="LABX01000077">
    <property type="protein sequence ID" value="KMO36032.1"/>
    <property type="molecule type" value="Genomic_DNA"/>
</dbReference>
<name>A0A0J6SR28_9HYPH</name>
<dbReference type="PATRIC" id="fig|270351.6.peg.7092"/>
<organism evidence="2 3">
    <name type="scientific">Methylobacterium aquaticum</name>
    <dbReference type="NCBI Taxonomy" id="270351"/>
    <lineage>
        <taxon>Bacteria</taxon>
        <taxon>Pseudomonadati</taxon>
        <taxon>Pseudomonadota</taxon>
        <taxon>Alphaproteobacteria</taxon>
        <taxon>Hyphomicrobiales</taxon>
        <taxon>Methylobacteriaceae</taxon>
        <taxon>Methylobacterium</taxon>
    </lineage>
</organism>
<dbReference type="AlphaFoldDB" id="A0A0J6SR28"/>
<sequence length="138" mass="13830">MAVVIVMIAAVFGASAAQAHEGHAHHAPAAVTAKPVATPPVARPAEAVAAVTAKAIQVPLTVDARTPRAKVAQAPAERPCNGSCCSRSASCCVPGAVLSATTATLPTLVLAARMHATTEPFLAGIAREALPKPPRSFA</sequence>
<evidence type="ECO:0000313" key="2">
    <source>
        <dbReference type="EMBL" id="KMO36032.1"/>
    </source>
</evidence>
<keyword evidence="1" id="KW-0732">Signal</keyword>
<evidence type="ECO:0000256" key="1">
    <source>
        <dbReference type="SAM" id="SignalP"/>
    </source>
</evidence>
<feature type="signal peptide" evidence="1">
    <location>
        <begin position="1"/>
        <end position="19"/>
    </location>
</feature>
<feature type="chain" id="PRO_5005281362" evidence="1">
    <location>
        <begin position="20"/>
        <end position="138"/>
    </location>
</feature>